<gene>
    <name evidence="1" type="ORF">OXU80_04070</name>
</gene>
<proteinExistence type="predicted"/>
<accession>A0ACD4NRL2</accession>
<protein>
    <submittedName>
        <fullName evidence="1">Uncharacterized protein</fullName>
    </submittedName>
</protein>
<reference evidence="1" key="1">
    <citation type="submission" date="2022-11" db="EMBL/GenBank/DDBJ databases">
        <title>beta-Carotene-producing bacterium, Jeongeuplla avenae sp. nov., alleviates the salt stress of Arabidopsis seedlings.</title>
        <authorList>
            <person name="Jiang L."/>
            <person name="Lee J."/>
        </authorList>
    </citation>
    <scope>NUCLEOTIDE SEQUENCE</scope>
    <source>
        <strain evidence="1">DY_R2A_6</strain>
    </source>
</reference>
<evidence type="ECO:0000313" key="1">
    <source>
        <dbReference type="EMBL" id="WAJ29422.1"/>
    </source>
</evidence>
<dbReference type="EMBL" id="CP113520">
    <property type="protein sequence ID" value="WAJ29422.1"/>
    <property type="molecule type" value="Genomic_DNA"/>
</dbReference>
<keyword evidence="2" id="KW-1185">Reference proteome</keyword>
<name>A0ACD4NRL2_9HYPH</name>
<organism evidence="1 2">
    <name type="scientific">Antarcticirhabdus aurantiaca</name>
    <dbReference type="NCBI Taxonomy" id="2606717"/>
    <lineage>
        <taxon>Bacteria</taxon>
        <taxon>Pseudomonadati</taxon>
        <taxon>Pseudomonadota</taxon>
        <taxon>Alphaproteobacteria</taxon>
        <taxon>Hyphomicrobiales</taxon>
        <taxon>Aurantimonadaceae</taxon>
        <taxon>Antarcticirhabdus</taxon>
    </lineage>
</organism>
<dbReference type="Proteomes" id="UP001163223">
    <property type="component" value="Chromosome"/>
</dbReference>
<evidence type="ECO:0000313" key="2">
    <source>
        <dbReference type="Proteomes" id="UP001163223"/>
    </source>
</evidence>
<sequence>MGERPLVSILTENVMVATRRNSRGRDAGSLRRCDVGVQGDSGSVIDMGRGRGVAMHNEARPSIGRRFVEPRQQRQWDEFFKRLAPHSKVIRSIVEDAFEMEGKLGFGRMLPTDLESARVAAALHQDDTFKNLKADGIYLTADGNSAVHVEYQSTYNSGMFIRFVMYREAFIEKRRTHKIEKTPYCVLLYSGSEHSIWKNEHHGKKLHQYVDFVFIILEAMEPDAFDNDDLEGRIIGLSRPLATDVQKFVAVMKELDGLSDARSKGVMEQDRLESLKTALVLAGVNKPEIRPWVLGRMRMDEQLRLGLEEILPELHRL</sequence>